<accession>A0AAD6Z8K4</accession>
<dbReference type="AlphaFoldDB" id="A0AAD6Z8K4"/>
<keyword evidence="1" id="KW-0175">Coiled coil</keyword>
<comment type="caution">
    <text evidence="2">The sequence shown here is derived from an EMBL/GenBank/DDBJ whole genome shotgun (WGS) entry which is preliminary data.</text>
</comment>
<sequence length="191" mass="20785">MNSDGGFVSSQSVLLSRCSTCGAFSTGPKRFDPSVAFGARHSTLLNSNEPPDESEFLFVRSVVSGAEASLAGLDAEIANLQANLKRLEEERAALFSYQTRNRAILSPLRRIPPELLREIFSAPTRDVQSAVGALLTLGRAQSWFDCRNGTHPGGSSRSDYVCTEIMDSVEQPGRSNWSAVHRLLPNRVFPG</sequence>
<proteinExistence type="predicted"/>
<gene>
    <name evidence="2" type="ORF">DFH08DRAFT_791395</name>
</gene>
<keyword evidence="3" id="KW-1185">Reference proteome</keyword>
<evidence type="ECO:0000313" key="2">
    <source>
        <dbReference type="EMBL" id="KAJ7312425.1"/>
    </source>
</evidence>
<name>A0AAD6Z8K4_9AGAR</name>
<organism evidence="2 3">
    <name type="scientific">Mycena albidolilacea</name>
    <dbReference type="NCBI Taxonomy" id="1033008"/>
    <lineage>
        <taxon>Eukaryota</taxon>
        <taxon>Fungi</taxon>
        <taxon>Dikarya</taxon>
        <taxon>Basidiomycota</taxon>
        <taxon>Agaricomycotina</taxon>
        <taxon>Agaricomycetes</taxon>
        <taxon>Agaricomycetidae</taxon>
        <taxon>Agaricales</taxon>
        <taxon>Marasmiineae</taxon>
        <taxon>Mycenaceae</taxon>
        <taxon>Mycena</taxon>
    </lineage>
</organism>
<reference evidence="2" key="1">
    <citation type="submission" date="2023-03" db="EMBL/GenBank/DDBJ databases">
        <title>Massive genome expansion in bonnet fungi (Mycena s.s.) driven by repeated elements and novel gene families across ecological guilds.</title>
        <authorList>
            <consortium name="Lawrence Berkeley National Laboratory"/>
            <person name="Harder C.B."/>
            <person name="Miyauchi S."/>
            <person name="Viragh M."/>
            <person name="Kuo A."/>
            <person name="Thoen E."/>
            <person name="Andreopoulos B."/>
            <person name="Lu D."/>
            <person name="Skrede I."/>
            <person name="Drula E."/>
            <person name="Henrissat B."/>
            <person name="Morin E."/>
            <person name="Kohler A."/>
            <person name="Barry K."/>
            <person name="LaButti K."/>
            <person name="Morin E."/>
            <person name="Salamov A."/>
            <person name="Lipzen A."/>
            <person name="Mereny Z."/>
            <person name="Hegedus B."/>
            <person name="Baldrian P."/>
            <person name="Stursova M."/>
            <person name="Weitz H."/>
            <person name="Taylor A."/>
            <person name="Grigoriev I.V."/>
            <person name="Nagy L.G."/>
            <person name="Martin F."/>
            <person name="Kauserud H."/>
        </authorList>
    </citation>
    <scope>NUCLEOTIDE SEQUENCE</scope>
    <source>
        <strain evidence="2">CBHHK002</strain>
    </source>
</reference>
<evidence type="ECO:0000256" key="1">
    <source>
        <dbReference type="SAM" id="Coils"/>
    </source>
</evidence>
<protein>
    <submittedName>
        <fullName evidence="2">Uncharacterized protein</fullName>
    </submittedName>
</protein>
<feature type="coiled-coil region" evidence="1">
    <location>
        <begin position="63"/>
        <end position="97"/>
    </location>
</feature>
<evidence type="ECO:0000313" key="3">
    <source>
        <dbReference type="Proteomes" id="UP001218218"/>
    </source>
</evidence>
<dbReference type="Proteomes" id="UP001218218">
    <property type="component" value="Unassembled WGS sequence"/>
</dbReference>
<dbReference type="EMBL" id="JARIHO010000072">
    <property type="protein sequence ID" value="KAJ7312425.1"/>
    <property type="molecule type" value="Genomic_DNA"/>
</dbReference>